<dbReference type="OrthoDB" id="2062975at2"/>
<name>A0A133ZZK2_9FIRM</name>
<dbReference type="EMBL" id="LSDA01000010">
    <property type="protein sequence ID" value="KXB60876.1"/>
    <property type="molecule type" value="Genomic_DNA"/>
</dbReference>
<protein>
    <submittedName>
        <fullName evidence="1">Uncharacterized protein</fullName>
    </submittedName>
</protein>
<proteinExistence type="predicted"/>
<organism evidence="1 2">
    <name type="scientific">Lachnoanaerobaculum saburreum</name>
    <dbReference type="NCBI Taxonomy" id="467210"/>
    <lineage>
        <taxon>Bacteria</taxon>
        <taxon>Bacillati</taxon>
        <taxon>Bacillota</taxon>
        <taxon>Clostridia</taxon>
        <taxon>Lachnospirales</taxon>
        <taxon>Lachnospiraceae</taxon>
        <taxon>Lachnoanaerobaculum</taxon>
    </lineage>
</organism>
<dbReference type="RefSeq" id="WP_156431758.1">
    <property type="nucleotide sequence ID" value="NZ_KQ959775.1"/>
</dbReference>
<reference evidence="2" key="1">
    <citation type="submission" date="2016-01" db="EMBL/GenBank/DDBJ databases">
        <authorList>
            <person name="Mitreva M."/>
            <person name="Pepin K.H."/>
            <person name="Mihindukulasuriya K.A."/>
            <person name="Fulton R."/>
            <person name="Fronick C."/>
            <person name="O'Laughlin M."/>
            <person name="Miner T."/>
            <person name="Herter B."/>
            <person name="Rosa B.A."/>
            <person name="Cordes M."/>
            <person name="Tomlinson C."/>
            <person name="Wollam A."/>
            <person name="Palsikar V.B."/>
            <person name="Mardis E.R."/>
            <person name="Wilson R.K."/>
        </authorList>
    </citation>
    <scope>NUCLEOTIDE SEQUENCE [LARGE SCALE GENOMIC DNA]</scope>
    <source>
        <strain evidence="2">DNF00896</strain>
    </source>
</reference>
<evidence type="ECO:0000313" key="1">
    <source>
        <dbReference type="EMBL" id="KXB60876.1"/>
    </source>
</evidence>
<gene>
    <name evidence="1" type="ORF">HMPREF1866_00327</name>
</gene>
<evidence type="ECO:0000313" key="2">
    <source>
        <dbReference type="Proteomes" id="UP000070394"/>
    </source>
</evidence>
<dbReference type="PATRIC" id="fig|467210.3.peg.322"/>
<accession>A0A133ZZK2</accession>
<dbReference type="AlphaFoldDB" id="A0A133ZZK2"/>
<keyword evidence="2" id="KW-1185">Reference proteome</keyword>
<dbReference type="Proteomes" id="UP000070394">
    <property type="component" value="Unassembled WGS sequence"/>
</dbReference>
<dbReference type="STRING" id="467210.HMPREF1866_00327"/>
<comment type="caution">
    <text evidence="1">The sequence shown here is derived from an EMBL/GenBank/DDBJ whole genome shotgun (WGS) entry which is preliminary data.</text>
</comment>
<sequence>MSDKEQQVIEQINDISKRGNSAEVKKDKDGNYVVYEVQKKKKKVG</sequence>